<dbReference type="PANTHER" id="PTHR28259">
    <property type="entry name" value="FLUORIDE EXPORT PROTEIN 1-RELATED"/>
    <property type="match status" value="1"/>
</dbReference>
<evidence type="ECO:0000256" key="2">
    <source>
        <dbReference type="ARBA" id="ARBA00022475"/>
    </source>
</evidence>
<dbReference type="GO" id="GO:0140114">
    <property type="term" value="P:cellular detoxification of fluoride"/>
    <property type="evidence" value="ECO:0007669"/>
    <property type="project" value="UniProtKB-UniRule"/>
</dbReference>
<keyword evidence="10" id="KW-0479">Metal-binding</keyword>
<dbReference type="HAMAP" id="MF_00454">
    <property type="entry name" value="FluC"/>
    <property type="match status" value="1"/>
</dbReference>
<evidence type="ECO:0000256" key="6">
    <source>
        <dbReference type="ARBA" id="ARBA00023303"/>
    </source>
</evidence>
<dbReference type="PANTHER" id="PTHR28259:SF1">
    <property type="entry name" value="FLUORIDE EXPORT PROTEIN 1-RELATED"/>
    <property type="match status" value="1"/>
</dbReference>
<keyword evidence="5 10" id="KW-0472">Membrane</keyword>
<dbReference type="GO" id="GO:0062054">
    <property type="term" value="F:fluoride channel activity"/>
    <property type="evidence" value="ECO:0007669"/>
    <property type="project" value="UniProtKB-UniRule"/>
</dbReference>
<reference evidence="11 12" key="1">
    <citation type="submission" date="2016-11" db="EMBL/GenBank/DDBJ databases">
        <authorList>
            <person name="Jaros S."/>
            <person name="Januszkiewicz K."/>
            <person name="Wedrychowicz H."/>
        </authorList>
    </citation>
    <scope>NUCLEOTIDE SEQUENCE [LARGE SCALE GENOMIC DNA]</scope>
    <source>
        <strain evidence="11 12">DSM 10068</strain>
    </source>
</reference>
<dbReference type="GO" id="GO:0005886">
    <property type="term" value="C:plasma membrane"/>
    <property type="evidence" value="ECO:0007669"/>
    <property type="project" value="UniProtKB-SubCell"/>
</dbReference>
<comment type="similarity">
    <text evidence="7 10">Belongs to the fluoride channel Fluc/FEX (TC 1.A.43) family.</text>
</comment>
<evidence type="ECO:0000256" key="7">
    <source>
        <dbReference type="ARBA" id="ARBA00035120"/>
    </source>
</evidence>
<keyword evidence="2 10" id="KW-1003">Cell membrane</keyword>
<gene>
    <name evidence="10" type="primary">fluC</name>
    <name evidence="10" type="synonym">crcB</name>
    <name evidence="11" type="ORF">SAMN02745823_02944</name>
</gene>
<comment type="activity regulation">
    <text evidence="10">Na(+) is not transported, but it plays an essential structural role and its presence is essential for fluoride channel function.</text>
</comment>
<evidence type="ECO:0000256" key="1">
    <source>
        <dbReference type="ARBA" id="ARBA00004651"/>
    </source>
</evidence>
<dbReference type="AlphaFoldDB" id="A0A1M5YWW9"/>
<evidence type="ECO:0000256" key="5">
    <source>
        <dbReference type="ARBA" id="ARBA00023136"/>
    </source>
</evidence>
<accession>A0A1M5YWW9</accession>
<keyword evidence="10" id="KW-0915">Sodium</keyword>
<comment type="function">
    <text evidence="9 10">Fluoride-specific ion channel. Important for reducing fluoride concentration in the cell, thus reducing its toxicity.</text>
</comment>
<comment type="catalytic activity">
    <reaction evidence="8">
        <text>fluoride(in) = fluoride(out)</text>
        <dbReference type="Rhea" id="RHEA:76159"/>
        <dbReference type="ChEBI" id="CHEBI:17051"/>
    </reaction>
    <physiologicalReaction direction="left-to-right" evidence="8">
        <dbReference type="Rhea" id="RHEA:76160"/>
    </physiologicalReaction>
</comment>
<dbReference type="OrthoDB" id="9815830at2"/>
<feature type="transmembrane region" description="Helical" evidence="10">
    <location>
        <begin position="67"/>
        <end position="88"/>
    </location>
</feature>
<proteinExistence type="inferred from homology"/>
<protein>
    <recommendedName>
        <fullName evidence="10">Fluoride-specific ion channel FluC</fullName>
    </recommendedName>
</protein>
<evidence type="ECO:0000313" key="12">
    <source>
        <dbReference type="Proteomes" id="UP000183995"/>
    </source>
</evidence>
<evidence type="ECO:0000256" key="10">
    <source>
        <dbReference type="HAMAP-Rule" id="MF_00454"/>
    </source>
</evidence>
<dbReference type="InterPro" id="IPR003691">
    <property type="entry name" value="FluC"/>
</dbReference>
<feature type="transmembrane region" description="Helical" evidence="10">
    <location>
        <begin position="100"/>
        <end position="121"/>
    </location>
</feature>
<organism evidence="11 12">
    <name type="scientific">Sporobacter termitidis DSM 10068</name>
    <dbReference type="NCBI Taxonomy" id="1123282"/>
    <lineage>
        <taxon>Bacteria</taxon>
        <taxon>Bacillati</taxon>
        <taxon>Bacillota</taxon>
        <taxon>Clostridia</taxon>
        <taxon>Eubacteriales</taxon>
        <taxon>Oscillospiraceae</taxon>
        <taxon>Sporobacter</taxon>
    </lineage>
</organism>
<evidence type="ECO:0000256" key="8">
    <source>
        <dbReference type="ARBA" id="ARBA00035585"/>
    </source>
</evidence>
<name>A0A1M5YWW9_9FIRM</name>
<sequence length="149" mass="16099">MKKYVYIGAFGFLGAIARFAVKQIDFSAIFQYFPINTFLINMLGSFLFSFIVTFAAETGKVDHNLRLGLTAGFLGTFTTFATLCRDAVTLVQSGRTAEMLVYIAASLGGGLLAVWGGAVLVRSRVLKLLKAPDLSDGKARDETTGDSEH</sequence>
<keyword evidence="4 10" id="KW-1133">Transmembrane helix</keyword>
<dbReference type="GO" id="GO:0046872">
    <property type="term" value="F:metal ion binding"/>
    <property type="evidence" value="ECO:0007669"/>
    <property type="project" value="UniProtKB-KW"/>
</dbReference>
<dbReference type="EMBL" id="FQXV01000011">
    <property type="protein sequence ID" value="SHI16552.1"/>
    <property type="molecule type" value="Genomic_DNA"/>
</dbReference>
<evidence type="ECO:0000256" key="9">
    <source>
        <dbReference type="ARBA" id="ARBA00049940"/>
    </source>
</evidence>
<feature type="transmembrane region" description="Helical" evidence="10">
    <location>
        <begin position="30"/>
        <end position="55"/>
    </location>
</feature>
<comment type="subcellular location">
    <subcellularLocation>
        <location evidence="1 10">Cell membrane</location>
        <topology evidence="1 10">Multi-pass membrane protein</topology>
    </subcellularLocation>
</comment>
<dbReference type="Proteomes" id="UP000183995">
    <property type="component" value="Unassembled WGS sequence"/>
</dbReference>
<dbReference type="RefSeq" id="WP_073080501.1">
    <property type="nucleotide sequence ID" value="NZ_FQXV01000011.1"/>
</dbReference>
<keyword evidence="12" id="KW-1185">Reference proteome</keyword>
<dbReference type="STRING" id="1123282.SAMN02745823_02944"/>
<evidence type="ECO:0000256" key="4">
    <source>
        <dbReference type="ARBA" id="ARBA00022989"/>
    </source>
</evidence>
<evidence type="ECO:0000313" key="11">
    <source>
        <dbReference type="EMBL" id="SHI16552.1"/>
    </source>
</evidence>
<feature type="binding site" evidence="10">
    <location>
        <position position="75"/>
    </location>
    <ligand>
        <name>Na(+)</name>
        <dbReference type="ChEBI" id="CHEBI:29101"/>
        <note>structural</note>
    </ligand>
</feature>
<keyword evidence="3 10" id="KW-0812">Transmembrane</keyword>
<keyword evidence="10" id="KW-0406">Ion transport</keyword>
<evidence type="ECO:0000256" key="3">
    <source>
        <dbReference type="ARBA" id="ARBA00022692"/>
    </source>
</evidence>
<feature type="binding site" evidence="10">
    <location>
        <position position="78"/>
    </location>
    <ligand>
        <name>Na(+)</name>
        <dbReference type="ChEBI" id="CHEBI:29101"/>
        <note>structural</note>
    </ligand>
</feature>
<keyword evidence="10" id="KW-0813">Transport</keyword>
<keyword evidence="6 10" id="KW-0407">Ion channel</keyword>
<dbReference type="Pfam" id="PF02537">
    <property type="entry name" value="CRCB"/>
    <property type="match status" value="1"/>
</dbReference>